<evidence type="ECO:0000313" key="1">
    <source>
        <dbReference type="EMBL" id="KAF5839317.1"/>
    </source>
</evidence>
<name>A0ABQ7GXI1_DUNSA</name>
<evidence type="ECO:0008006" key="3">
    <source>
        <dbReference type="Google" id="ProtNLM"/>
    </source>
</evidence>
<dbReference type="Proteomes" id="UP000815325">
    <property type="component" value="Unassembled WGS sequence"/>
</dbReference>
<protein>
    <recommendedName>
        <fullName evidence="3">Encoded protein</fullName>
    </recommendedName>
</protein>
<gene>
    <name evidence="1" type="ORF">DUNSADRAFT_1094</name>
</gene>
<reference evidence="1" key="1">
    <citation type="submission" date="2017-08" db="EMBL/GenBank/DDBJ databases">
        <authorList>
            <person name="Polle J.E."/>
            <person name="Barry K."/>
            <person name="Cushman J."/>
            <person name="Schmutz J."/>
            <person name="Tran D."/>
            <person name="Hathwaick L.T."/>
            <person name="Yim W.C."/>
            <person name="Jenkins J."/>
            <person name="Mckie-Krisberg Z.M."/>
            <person name="Prochnik S."/>
            <person name="Lindquist E."/>
            <person name="Dockter R.B."/>
            <person name="Adam C."/>
            <person name="Molina H."/>
            <person name="Bunkerborg J."/>
            <person name="Jin E."/>
            <person name="Buchheim M."/>
            <person name="Magnuson J."/>
        </authorList>
    </citation>
    <scope>NUCLEOTIDE SEQUENCE</scope>
    <source>
        <strain evidence="1">CCAP 19/18</strain>
    </source>
</reference>
<keyword evidence="2" id="KW-1185">Reference proteome</keyword>
<dbReference type="EMBL" id="MU069547">
    <property type="protein sequence ID" value="KAF5839317.1"/>
    <property type="molecule type" value="Genomic_DNA"/>
</dbReference>
<accession>A0ABQ7GXI1</accession>
<organism evidence="1 2">
    <name type="scientific">Dunaliella salina</name>
    <name type="common">Green alga</name>
    <name type="synonym">Protococcus salinus</name>
    <dbReference type="NCBI Taxonomy" id="3046"/>
    <lineage>
        <taxon>Eukaryota</taxon>
        <taxon>Viridiplantae</taxon>
        <taxon>Chlorophyta</taxon>
        <taxon>core chlorophytes</taxon>
        <taxon>Chlorophyceae</taxon>
        <taxon>CS clade</taxon>
        <taxon>Chlamydomonadales</taxon>
        <taxon>Dunaliellaceae</taxon>
        <taxon>Dunaliella</taxon>
    </lineage>
</organism>
<sequence>MTTAGCWSQLGPSWHVRHVCGALCVEKKNFVLQLPLLPCFRSKVLSGTDG</sequence>
<evidence type="ECO:0000313" key="2">
    <source>
        <dbReference type="Proteomes" id="UP000815325"/>
    </source>
</evidence>
<comment type="caution">
    <text evidence="1">The sequence shown here is derived from an EMBL/GenBank/DDBJ whole genome shotgun (WGS) entry which is preliminary data.</text>
</comment>
<proteinExistence type="predicted"/>